<organism evidence="3 4">
    <name type="scientific">Polarella glacialis</name>
    <name type="common">Dinoflagellate</name>
    <dbReference type="NCBI Taxonomy" id="89957"/>
    <lineage>
        <taxon>Eukaryota</taxon>
        <taxon>Sar</taxon>
        <taxon>Alveolata</taxon>
        <taxon>Dinophyceae</taxon>
        <taxon>Suessiales</taxon>
        <taxon>Suessiaceae</taxon>
        <taxon>Polarella</taxon>
    </lineage>
</organism>
<dbReference type="PANTHER" id="PTHR43096">
    <property type="entry name" value="DNAJ HOMOLOG 1, MITOCHONDRIAL-RELATED"/>
    <property type="match status" value="1"/>
</dbReference>
<dbReference type="SMART" id="SM00271">
    <property type="entry name" value="DnaJ"/>
    <property type="match status" value="1"/>
</dbReference>
<dbReference type="EMBL" id="CAJNNV010029914">
    <property type="protein sequence ID" value="CAE8630595.1"/>
    <property type="molecule type" value="Genomic_DNA"/>
</dbReference>
<dbReference type="PRINTS" id="PR00625">
    <property type="entry name" value="JDOMAIN"/>
</dbReference>
<dbReference type="GO" id="GO:0042026">
    <property type="term" value="P:protein refolding"/>
    <property type="evidence" value="ECO:0007669"/>
    <property type="project" value="TreeGrafter"/>
</dbReference>
<dbReference type="OrthoDB" id="66964at2759"/>
<dbReference type="PANTHER" id="PTHR43096:SF58">
    <property type="entry name" value="CHAPERONE DNAJ-DOMAIN SUPERFAMILY PROTEIN"/>
    <property type="match status" value="1"/>
</dbReference>
<name>A0A813GZ51_POLGL</name>
<reference evidence="3" key="1">
    <citation type="submission" date="2021-02" db="EMBL/GenBank/DDBJ databases">
        <authorList>
            <person name="Dougan E. K."/>
            <person name="Rhodes N."/>
            <person name="Thang M."/>
            <person name="Chan C."/>
        </authorList>
    </citation>
    <scope>NUCLEOTIDE SEQUENCE</scope>
</reference>
<dbReference type="Gene3D" id="1.10.287.110">
    <property type="entry name" value="DnaJ domain"/>
    <property type="match status" value="1"/>
</dbReference>
<dbReference type="GO" id="GO:0005737">
    <property type="term" value="C:cytoplasm"/>
    <property type="evidence" value="ECO:0007669"/>
    <property type="project" value="TreeGrafter"/>
</dbReference>
<feature type="chain" id="PRO_5032584932" description="J domain-containing protein" evidence="1">
    <location>
        <begin position="28"/>
        <end position="338"/>
    </location>
</feature>
<dbReference type="Proteomes" id="UP000654075">
    <property type="component" value="Unassembled WGS sequence"/>
</dbReference>
<keyword evidence="4" id="KW-1185">Reference proteome</keyword>
<gene>
    <name evidence="3" type="ORF">PGLA1383_LOCUS46866</name>
</gene>
<dbReference type="Pfam" id="PF00226">
    <property type="entry name" value="DnaJ"/>
    <property type="match status" value="1"/>
</dbReference>
<dbReference type="CDD" id="cd06257">
    <property type="entry name" value="DnaJ"/>
    <property type="match status" value="1"/>
</dbReference>
<comment type="caution">
    <text evidence="3">The sequence shown here is derived from an EMBL/GenBank/DDBJ whole genome shotgun (WGS) entry which is preliminary data.</text>
</comment>
<sequence length="338" mass="37754">MVAQGSICFAWILQCAAFAAQSLAVQASSHYEVLGISRAASLREVQQAYRQAALLEHPDKSNRPDAASRFLRVAEAFEVLRQSESRHSYDQELVRGSGERSRSWGTSTHASTHVDPYELFKDQVGDVYQHWQPGYRVEGDILLNHERSHIVLFPNGSSEVHESKDSGMHRFMKVGVGWCLFDHEPGMMAREGLDELECRQKCVDMYPTCEAYAYESQRSREGSESDRSSSGSCELYQRENLPRRVVASDGTRQVLCYQQDDAAFDAFSSVFRSEITVTKPDGTQSGVTRVMFCQQQRPTTSAIGTAVGSAGSLGGTGWWMATKQLLLGRLWADSQKEL</sequence>
<feature type="signal peptide" evidence="1">
    <location>
        <begin position="1"/>
        <end position="27"/>
    </location>
</feature>
<keyword evidence="1" id="KW-0732">Signal</keyword>
<dbReference type="AlphaFoldDB" id="A0A813GZ51"/>
<dbReference type="SUPFAM" id="SSF46565">
    <property type="entry name" value="Chaperone J-domain"/>
    <property type="match status" value="1"/>
</dbReference>
<dbReference type="GO" id="GO:0051082">
    <property type="term" value="F:unfolded protein binding"/>
    <property type="evidence" value="ECO:0007669"/>
    <property type="project" value="TreeGrafter"/>
</dbReference>
<protein>
    <recommendedName>
        <fullName evidence="2">J domain-containing protein</fullName>
    </recommendedName>
</protein>
<evidence type="ECO:0000313" key="3">
    <source>
        <dbReference type="EMBL" id="CAE8630595.1"/>
    </source>
</evidence>
<dbReference type="InterPro" id="IPR001623">
    <property type="entry name" value="DnaJ_domain"/>
</dbReference>
<evidence type="ECO:0000256" key="1">
    <source>
        <dbReference type="SAM" id="SignalP"/>
    </source>
</evidence>
<evidence type="ECO:0000313" key="4">
    <source>
        <dbReference type="Proteomes" id="UP000654075"/>
    </source>
</evidence>
<accession>A0A813GZ51</accession>
<dbReference type="PROSITE" id="PS50076">
    <property type="entry name" value="DNAJ_2"/>
    <property type="match status" value="1"/>
</dbReference>
<evidence type="ECO:0000259" key="2">
    <source>
        <dbReference type="PROSITE" id="PS50076"/>
    </source>
</evidence>
<proteinExistence type="predicted"/>
<feature type="domain" description="J" evidence="2">
    <location>
        <begin position="29"/>
        <end position="93"/>
    </location>
</feature>
<dbReference type="InterPro" id="IPR036869">
    <property type="entry name" value="J_dom_sf"/>
</dbReference>